<dbReference type="InterPro" id="IPR000182">
    <property type="entry name" value="GNAT_dom"/>
</dbReference>
<name>A0A916X9I5_9ACTN</name>
<dbReference type="PROSITE" id="PS51729">
    <property type="entry name" value="GNAT_YJDJ"/>
    <property type="match status" value="1"/>
</dbReference>
<dbReference type="RefSeq" id="WP_188669905.1">
    <property type="nucleotide sequence ID" value="NZ_BMJH01000001.1"/>
</dbReference>
<proteinExistence type="predicted"/>
<reference evidence="3" key="2">
    <citation type="submission" date="2020-09" db="EMBL/GenBank/DDBJ databases">
        <authorList>
            <person name="Sun Q."/>
            <person name="Zhou Y."/>
        </authorList>
    </citation>
    <scope>NUCLEOTIDE SEQUENCE</scope>
    <source>
        <strain evidence="3">CGMCC 1.15478</strain>
    </source>
</reference>
<dbReference type="CDD" id="cd04301">
    <property type="entry name" value="NAT_SF"/>
    <property type="match status" value="1"/>
</dbReference>
<evidence type="ECO:0000313" key="4">
    <source>
        <dbReference type="Proteomes" id="UP000641514"/>
    </source>
</evidence>
<dbReference type="PANTHER" id="PTHR31435">
    <property type="entry name" value="PROTEIN NATD1"/>
    <property type="match status" value="1"/>
</dbReference>
<dbReference type="SUPFAM" id="SSF55729">
    <property type="entry name" value="Acyl-CoA N-acyltransferases (Nat)"/>
    <property type="match status" value="1"/>
</dbReference>
<feature type="domain" description="N-acetyltransferase" evidence="2">
    <location>
        <begin position="6"/>
        <end position="92"/>
    </location>
</feature>
<accession>A0A916X9I5</accession>
<gene>
    <name evidence="3" type="ORF">GCM10011410_02500</name>
</gene>
<evidence type="ECO:0000259" key="2">
    <source>
        <dbReference type="PROSITE" id="PS51729"/>
    </source>
</evidence>
<dbReference type="Gene3D" id="3.40.630.30">
    <property type="match status" value="1"/>
</dbReference>
<dbReference type="Pfam" id="PF14542">
    <property type="entry name" value="Acetyltransf_CG"/>
    <property type="match status" value="1"/>
</dbReference>
<organism evidence="3 4">
    <name type="scientific">Hoyosella rhizosphaerae</name>
    <dbReference type="NCBI Taxonomy" id="1755582"/>
    <lineage>
        <taxon>Bacteria</taxon>
        <taxon>Bacillati</taxon>
        <taxon>Actinomycetota</taxon>
        <taxon>Actinomycetes</taxon>
        <taxon>Mycobacteriales</taxon>
        <taxon>Hoyosellaceae</taxon>
        <taxon>Hoyosella</taxon>
    </lineage>
</organism>
<dbReference type="InterPro" id="IPR045057">
    <property type="entry name" value="Gcn5-rel_NAT"/>
</dbReference>
<keyword evidence="4" id="KW-1185">Reference proteome</keyword>
<dbReference type="Proteomes" id="UP000641514">
    <property type="component" value="Unassembled WGS sequence"/>
</dbReference>
<dbReference type="AlphaFoldDB" id="A0A916X9I5"/>
<evidence type="ECO:0000313" key="3">
    <source>
        <dbReference type="EMBL" id="GGC53611.1"/>
    </source>
</evidence>
<dbReference type="GO" id="GO:0016747">
    <property type="term" value="F:acyltransferase activity, transferring groups other than amino-acyl groups"/>
    <property type="evidence" value="ECO:0007669"/>
    <property type="project" value="InterPro"/>
</dbReference>
<dbReference type="PROSITE" id="PS51186">
    <property type="entry name" value="GNAT"/>
    <property type="match status" value="1"/>
</dbReference>
<evidence type="ECO:0000259" key="1">
    <source>
        <dbReference type="PROSITE" id="PS51186"/>
    </source>
</evidence>
<comment type="caution">
    <text evidence="3">The sequence shown here is derived from an EMBL/GenBank/DDBJ whole genome shotgun (WGS) entry which is preliminary data.</text>
</comment>
<dbReference type="InterPro" id="IPR016181">
    <property type="entry name" value="Acyl_CoA_acyltransferase"/>
</dbReference>
<reference evidence="3" key="1">
    <citation type="journal article" date="2014" name="Int. J. Syst. Evol. Microbiol.">
        <title>Complete genome sequence of Corynebacterium casei LMG S-19264T (=DSM 44701T), isolated from a smear-ripened cheese.</title>
        <authorList>
            <consortium name="US DOE Joint Genome Institute (JGI-PGF)"/>
            <person name="Walter F."/>
            <person name="Albersmeier A."/>
            <person name="Kalinowski J."/>
            <person name="Ruckert C."/>
        </authorList>
    </citation>
    <scope>NUCLEOTIDE SEQUENCE</scope>
    <source>
        <strain evidence="3">CGMCC 1.15478</strain>
    </source>
</reference>
<dbReference type="InterPro" id="IPR031165">
    <property type="entry name" value="GNAT_YJDJ"/>
</dbReference>
<protein>
    <submittedName>
        <fullName evidence="3">N-acetyltransferase</fullName>
    </submittedName>
</protein>
<dbReference type="PANTHER" id="PTHR31435:SF10">
    <property type="entry name" value="BSR4717 PROTEIN"/>
    <property type="match status" value="1"/>
</dbReference>
<dbReference type="EMBL" id="BMJH01000001">
    <property type="protein sequence ID" value="GGC53611.1"/>
    <property type="molecule type" value="Genomic_DNA"/>
</dbReference>
<feature type="domain" description="N-acetyltransferase" evidence="1">
    <location>
        <begin position="1"/>
        <end position="105"/>
    </location>
</feature>
<sequence>MTFEFRDNGKRERFELTDGDAVAGFAEYSILQDRMSLTHTEVDRQYGGQGVGSILLKKVLDTARERGMTVLPSCPFAQSFIRKNPEYADLVPSQLHGRFGLTTQG</sequence>